<name>A0A455AZ64_PHYMC</name>
<dbReference type="RefSeq" id="XP_028341930.1">
    <property type="nucleotide sequence ID" value="XM_028486129.2"/>
</dbReference>
<evidence type="ECO:0000256" key="2">
    <source>
        <dbReference type="ARBA" id="ARBA00023277"/>
    </source>
</evidence>
<keyword evidence="1" id="KW-0321">Glycogen metabolism</keyword>
<dbReference type="GO" id="GO:0005981">
    <property type="term" value="P:regulation of glycogen catabolic process"/>
    <property type="evidence" value="ECO:0007669"/>
    <property type="project" value="InterPro"/>
</dbReference>
<evidence type="ECO:0000256" key="1">
    <source>
        <dbReference type="ARBA" id="ARBA00022600"/>
    </source>
</evidence>
<dbReference type="GO" id="GO:0005977">
    <property type="term" value="P:glycogen metabolic process"/>
    <property type="evidence" value="ECO:0007669"/>
    <property type="project" value="UniProtKB-KW"/>
</dbReference>
<sequence>MQNYLCSVFAWRVRVCPLLTRNTEIYPWCMSSLSWGKTDLLGIYLEAKVLRIRTGLSNTYSQSRDPVLQRTGIQVPCHAVPAQLCVHISFWFFSQTNLGDSHSLAWAWERAERPKSLSLRGALRVLACSSPVMAVDIACRYSCMAPSLRRERFAFQISPKPSKPLRPCIQLSGKNEASGTVAPTVQEKKVKKRVSFADNQGLALTMVKVFSEFDDPLDIPLNITELLDSIVSLTTAESESFVLDFSQPSADYLDFRNRLRTDHVCLENCVLKDRAIAGTVKVQNLAFEKTVKVRMTFDTWKSFTDFPCWYVKDTYAGSDKDTFSFEISLPEKIQSYERMEFAVCYECKGQTYWDSNKGKNYRIIRAELKSTQGTAQPPNGPDFGIAFDQFGSPRCSYGLFPEWPSYLGYEKLGPYY</sequence>
<dbReference type="GO" id="GO:0005979">
    <property type="term" value="P:regulation of glycogen biosynthetic process"/>
    <property type="evidence" value="ECO:0007669"/>
    <property type="project" value="TreeGrafter"/>
</dbReference>
<keyword evidence="5" id="KW-1185">Reference proteome</keyword>
<dbReference type="InterPro" id="IPR017434">
    <property type="entry name" value="Pase-1_reg-su_3B/C/D_met"/>
</dbReference>
<proteinExistence type="predicted"/>
<keyword evidence="2" id="KW-0119">Carbohydrate metabolism</keyword>
<reference evidence="6" key="1">
    <citation type="submission" date="2025-08" db="UniProtKB">
        <authorList>
            <consortium name="RefSeq"/>
        </authorList>
    </citation>
    <scope>IDENTIFICATION</scope>
    <source>
        <tissue evidence="6">Muscle</tissue>
    </source>
</reference>
<dbReference type="FunCoup" id="A0A455AZ64">
    <property type="interactions" value="97"/>
</dbReference>
<dbReference type="PANTHER" id="PTHR12307">
    <property type="entry name" value="PROTEIN PHOSPHATASE 1 REGULATORY SUBUNIT"/>
    <property type="match status" value="1"/>
</dbReference>
<dbReference type="PIRSF" id="PIRSF500814">
    <property type="entry name" value="PP1_GL"/>
    <property type="match status" value="1"/>
</dbReference>
<dbReference type="Proteomes" id="UP000248484">
    <property type="component" value="Unplaced"/>
</dbReference>
<protein>
    <submittedName>
        <fullName evidence="6">Protein phosphatase 1 regulatory subunit 3B isoform X1</fullName>
    </submittedName>
</protein>
<feature type="domain" description="CBM21" evidence="4">
    <location>
        <begin position="256"/>
        <end position="364"/>
    </location>
</feature>
<accession>A0A455AZ64</accession>
<dbReference type="PANTHER" id="PTHR12307:SF13">
    <property type="entry name" value="PROTEIN PHOSPHATASE 1 REGULATORY SUBUNIT 3B"/>
    <property type="match status" value="1"/>
</dbReference>
<dbReference type="InterPro" id="IPR005036">
    <property type="entry name" value="CBM21_dom"/>
</dbReference>
<dbReference type="PROSITE" id="PS51159">
    <property type="entry name" value="CBM21"/>
    <property type="match status" value="1"/>
</dbReference>
<dbReference type="GO" id="GO:0008157">
    <property type="term" value="F:protein phosphatase 1 binding"/>
    <property type="evidence" value="ECO:0007669"/>
    <property type="project" value="TreeGrafter"/>
</dbReference>
<dbReference type="CTD" id="79660"/>
<dbReference type="InterPro" id="IPR050782">
    <property type="entry name" value="PP1_regulatory_subunit_3"/>
</dbReference>
<evidence type="ECO:0000259" key="4">
    <source>
        <dbReference type="PROSITE" id="PS51159"/>
    </source>
</evidence>
<dbReference type="AlphaFoldDB" id="A0A455AZ64"/>
<gene>
    <name evidence="6" type="primary">PPP1R3B</name>
</gene>
<dbReference type="GO" id="GO:0000164">
    <property type="term" value="C:protein phosphatase type 1 complex"/>
    <property type="evidence" value="ECO:0007669"/>
    <property type="project" value="InterPro"/>
</dbReference>
<evidence type="ECO:0000256" key="3">
    <source>
        <dbReference type="ARBA" id="ARBA00025949"/>
    </source>
</evidence>
<dbReference type="InterPro" id="IPR038175">
    <property type="entry name" value="CBM21_dom_sf"/>
</dbReference>
<dbReference type="InterPro" id="IPR030682">
    <property type="entry name" value="PP1_3B"/>
</dbReference>
<comment type="subunit">
    <text evidence="3">Interacts with glycogen, PPP1CC catalytic subunit of PP1 and PYGL. Associates with glycogen particles. Forms complexes with debranching enzyme, glycogen phosphorylase, glycogen synthase and phosphorylase kinase which is necessary for its regulation of PP1 activity.</text>
</comment>
<dbReference type="PIRSF" id="PIRSF038207">
    <property type="entry name" value="PP1_GT_animal"/>
    <property type="match status" value="1"/>
</dbReference>
<dbReference type="Gene3D" id="2.60.40.2440">
    <property type="entry name" value="Carbohydrate binding type-21 domain"/>
    <property type="match status" value="1"/>
</dbReference>
<evidence type="ECO:0000313" key="5">
    <source>
        <dbReference type="Proteomes" id="UP000248484"/>
    </source>
</evidence>
<organism evidence="5 6">
    <name type="scientific">Physeter macrocephalus</name>
    <name type="common">Sperm whale</name>
    <name type="synonym">Physeter catodon</name>
    <dbReference type="NCBI Taxonomy" id="9755"/>
    <lineage>
        <taxon>Eukaryota</taxon>
        <taxon>Metazoa</taxon>
        <taxon>Chordata</taxon>
        <taxon>Craniata</taxon>
        <taxon>Vertebrata</taxon>
        <taxon>Euteleostomi</taxon>
        <taxon>Mammalia</taxon>
        <taxon>Eutheria</taxon>
        <taxon>Laurasiatheria</taxon>
        <taxon>Artiodactyla</taxon>
        <taxon>Whippomorpha</taxon>
        <taxon>Cetacea</taxon>
        <taxon>Odontoceti</taxon>
        <taxon>Physeteridae</taxon>
        <taxon>Physeter</taxon>
    </lineage>
</organism>
<dbReference type="Pfam" id="PF03370">
    <property type="entry name" value="CBM_21"/>
    <property type="match status" value="1"/>
</dbReference>
<evidence type="ECO:0000313" key="6">
    <source>
        <dbReference type="RefSeq" id="XP_028341930.1"/>
    </source>
</evidence>
<dbReference type="FunFam" id="2.60.40.2440:FF:000001">
    <property type="entry name" value="Protein phosphatase 1 regulatory subunit 3C"/>
    <property type="match status" value="1"/>
</dbReference>
<dbReference type="GO" id="GO:0019888">
    <property type="term" value="F:protein phosphatase regulator activity"/>
    <property type="evidence" value="ECO:0007669"/>
    <property type="project" value="InterPro"/>
</dbReference>
<dbReference type="GeneID" id="102981530"/>
<dbReference type="OrthoDB" id="8942186at2759"/>
<dbReference type="GO" id="GO:2001069">
    <property type="term" value="F:glycogen binding"/>
    <property type="evidence" value="ECO:0007669"/>
    <property type="project" value="TreeGrafter"/>
</dbReference>
<dbReference type="InParanoid" id="A0A455AZ64"/>
<dbReference type="CDD" id="cd22814">
    <property type="entry name" value="PBD_PPP1R3B"/>
    <property type="match status" value="1"/>
</dbReference>